<feature type="region of interest" description="Disordered" evidence="1">
    <location>
        <begin position="1489"/>
        <end position="1562"/>
    </location>
</feature>
<accession>A0A8M1KLU0</accession>
<feature type="region of interest" description="Disordered" evidence="1">
    <location>
        <begin position="1629"/>
        <end position="1671"/>
    </location>
</feature>
<dbReference type="RefSeq" id="XP_042563348.1">
    <property type="nucleotide sequence ID" value="XM_042707414.1"/>
</dbReference>
<feature type="transmembrane region" description="Helical" evidence="2">
    <location>
        <begin position="896"/>
        <end position="916"/>
    </location>
</feature>
<organism evidence="4 5">
    <name type="scientific">Clupea harengus</name>
    <name type="common">Atlantic herring</name>
    <dbReference type="NCBI Taxonomy" id="7950"/>
    <lineage>
        <taxon>Eukaryota</taxon>
        <taxon>Metazoa</taxon>
        <taxon>Chordata</taxon>
        <taxon>Craniata</taxon>
        <taxon>Vertebrata</taxon>
        <taxon>Euteleostomi</taxon>
        <taxon>Actinopterygii</taxon>
        <taxon>Neopterygii</taxon>
        <taxon>Teleostei</taxon>
        <taxon>Clupei</taxon>
        <taxon>Clupeiformes</taxon>
        <taxon>Clupeoidei</taxon>
        <taxon>Clupeidae</taxon>
        <taxon>Clupea</taxon>
    </lineage>
</organism>
<feature type="compositionally biased region" description="Pro residues" evidence="1">
    <location>
        <begin position="1652"/>
        <end position="1670"/>
    </location>
</feature>
<feature type="transmembrane region" description="Helical" evidence="2">
    <location>
        <begin position="1197"/>
        <end position="1218"/>
    </location>
</feature>
<dbReference type="Pfam" id="PF12877">
    <property type="entry name" value="KIAA1549"/>
    <property type="match status" value="3"/>
</dbReference>
<dbReference type="Proteomes" id="UP000515152">
    <property type="component" value="Chromosome 3"/>
</dbReference>
<sequence length="1980" mass="212916">MEGLIFGTSPVGMPTSILHRSGCCTLILGIMMLVPMTTADAPAGDWPVLASILPNQLPLAAQNHSTSPAALPASLTEASTQPGVPLPGPATTSPVHSLAKGSERNGNKAVPPKASMSDSAPLPAPRLGSPGEESVEETLEAPARRPRDVQPLVPLSQIVPSPTVPHPTQVLSPSPSLYSSISAVIPETHITALVEPPMLPPMENQATQNTTTSSSPSGTPGPGFTPVARTTAKLPVEPSSTVQDPKDHQLSPSFNLNVQNNDMPEENLSHVVLGSPKGMTTTVEPTMEPVEDFYPTNTMVDWGSGDYPETMSFMGSEGDDYALVTNLPSDMYDFEDSNSESYDTSFPTRAALVPSGTMLTRYLKETSVHPELPITSSSALTRPVQPTIHVTSTPSLTNLDQYDARVTSAPSSRATSLLPDSPGPTLLYSRPLTTLPTQTTTVSSKNMTESPTFPPGITEPYTNSSNLNISGPPLIVVVPSPGSETRSPVSPKDGMSSLVPDWSDGVTIEPTDLLLPDMNSLEYFTIQQSKEPSRLPEQRPNHTTSSPTSELSTTPTPILTTGVFTVDPTHLLTASFVEELLPAHNGSWPEESSTDTSGYEPPSFPTSEADPTSQPNATFLEPSMVLTPSMEPSVSTSVWSQGGGSDWMSTPSILTAQVSTTSLHTPDLPSTSTHDQWDITPTVSETLNNGTSSFPSSISPSASVSATPESSQSDSNTTTFPLAPTQPASNATTIPLSPGPSSPNATSFPPLTDMADEAMTMETPSDTTATEDTPATANINTTTESLNRTTPTAVATVTTARTITTVIMTTNPDSFVLTTAPDFPTIPPVVTTSKPQQTTTVREYLCNITKPENYLIKVGFPPGSTAGYAKAKVREILKPEFSQSLELQVLKAPPDFVFQVVSGPVVYTAISVVNALRRSPRATRSILYVSRVSPTPSPQYHVHTVLQFVPSHVDVRICTFSEHIEKGLTASYAEVRRRSKESTNFTVQIVNITVSSMPKATRQQRVPVDVVFVVRDARGFLQGADVSAHLRILNMVEFSYYLGLPVLQIAEPFHYPELNMTQLLRSSWVKTILLGVLEPRVTDRIFQAKMERRLAQLLGEALGLRRVKRATSTGNNSIQIVRTTRLPGADSPLEMIYFVEGANGDRLPAVTTATTLNRLDVQRAAIVLGYRVQGILAQPVEKVAGFPGPSAEPTSTWVVVGVVVPVLVVLLIISILYWKFCRTDKLEFQPDTMVTGPQRQKLQAPSVKGFDFAKLHLGQPSKDDLTVIQEPAPPPAAAVRDTSTSESGDPGGFSSAKNTSRAGRKKGRISPSDGDSLASDRSSEDSPAGRLRGPSTPHDPKQPRKMVANGLNGKFTEYTHTHTHTARQASGRQAQKSLLSALEFLSRLRKNKIGPPPIRGPGDQLSSASIFEHVDRMSRAAEGPRRFTNKIQLIAMQPMPALPAHSPTVVDRAAENANLNKEIQVTLRHKSEIEHHRNKIRLRAKRKGHYDFPTMDDPADGVADPKEQDRIYQKAQQQIDKILDPDTHMPQPFTEPKKSGRGRRSPKSRKKTGQMNGGVYEDRDQLINTETDGTYRKYPGVSNFAYVVRHSPSKFLNWFRSGLFDHRSHLANQPTFPPVLSRTIVFKDASSSDPDQAPEPPSPSDDVFLSPSSPPPGHAPPPPPYLPPQPSIEEARQQMHSLLDDAFALVSPTAQISTPSAGITLPGVGNGHAHPPASSPPSRGPPRPWAPSYPTSGPFSGVSSMKRCHPHHSCNSHVRCIIHIHTLSAKPVIVYLSMCVCVCVCVCSDNDCVFVPQRYGDIGLSPPSVQSVLQRQGLGSGYLPSSADGVSGEQPAVDSFTSRGGYSEELFSSARPRPVGGTAGGQLHHLSQLGLPSRLSVVPPSGRLGTPQAGGYNWSTYDDEFSKPGNLRDATHRLGVREPSAPPAHLDTPGLGYPSASALQGESIPPTHSSASLIKAIREELMRLSQKQASLPSFHS</sequence>
<feature type="region of interest" description="Disordered" evidence="1">
    <location>
        <begin position="660"/>
        <end position="752"/>
    </location>
</feature>
<dbReference type="PANTHER" id="PTHR21590:SF4">
    <property type="entry name" value="UPF0606 PROTEIN KIAA1549"/>
    <property type="match status" value="1"/>
</dbReference>
<feature type="compositionally biased region" description="Basic and acidic residues" evidence="1">
    <location>
        <begin position="1503"/>
        <end position="1512"/>
    </location>
</feature>
<evidence type="ECO:0000256" key="3">
    <source>
        <dbReference type="SAM" id="SignalP"/>
    </source>
</evidence>
<feature type="region of interest" description="Disordered" evidence="1">
    <location>
        <begin position="1823"/>
        <end position="1843"/>
    </location>
</feature>
<keyword evidence="2" id="KW-0472">Membrane</keyword>
<feature type="compositionally biased region" description="Pro residues" evidence="1">
    <location>
        <begin position="1717"/>
        <end position="1731"/>
    </location>
</feature>
<feature type="compositionally biased region" description="Low complexity" evidence="1">
    <location>
        <begin position="210"/>
        <end position="226"/>
    </location>
</feature>
<dbReference type="PANTHER" id="PTHR21590">
    <property type="entry name" value="SEA DOMAIN-CONTAINING PROTEIN"/>
    <property type="match status" value="1"/>
</dbReference>
<protein>
    <submittedName>
        <fullName evidence="5">UPF0606 protein KIAA1549</fullName>
    </submittedName>
</protein>
<keyword evidence="2" id="KW-0812">Transmembrane</keyword>
<proteinExistence type="predicted"/>
<dbReference type="OrthoDB" id="10064192at2759"/>
<feature type="compositionally biased region" description="Basic residues" evidence="1">
    <location>
        <begin position="1539"/>
        <end position="1552"/>
    </location>
</feature>
<feature type="compositionally biased region" description="Low complexity" evidence="1">
    <location>
        <begin position="543"/>
        <end position="560"/>
    </location>
</feature>
<name>A0A8M1KLU0_CLUHA</name>
<feature type="signal peptide" evidence="3">
    <location>
        <begin position="1"/>
        <end position="39"/>
    </location>
</feature>
<dbReference type="InterPro" id="IPR024606">
    <property type="entry name" value="KIAA1549"/>
</dbReference>
<feature type="region of interest" description="Disordered" evidence="1">
    <location>
        <begin position="1265"/>
        <end position="1347"/>
    </location>
</feature>
<keyword evidence="2" id="KW-1133">Transmembrane helix</keyword>
<dbReference type="KEGG" id="char:105905104"/>
<feature type="compositionally biased region" description="Polar residues" evidence="1">
    <location>
        <begin position="660"/>
        <end position="691"/>
    </location>
</feature>
<evidence type="ECO:0000313" key="5">
    <source>
        <dbReference type="RefSeq" id="XP_042563348.1"/>
    </source>
</evidence>
<feature type="region of interest" description="Disordered" evidence="1">
    <location>
        <begin position="481"/>
        <end position="503"/>
    </location>
</feature>
<reference evidence="5" key="1">
    <citation type="submission" date="2025-08" db="UniProtKB">
        <authorList>
            <consortium name="RefSeq"/>
        </authorList>
    </citation>
    <scope>IDENTIFICATION</scope>
</reference>
<feature type="region of interest" description="Disordered" evidence="1">
    <location>
        <begin position="198"/>
        <end position="229"/>
    </location>
</feature>
<feature type="region of interest" description="Disordered" evidence="1">
    <location>
        <begin position="1700"/>
        <end position="1735"/>
    </location>
</feature>
<evidence type="ECO:0000256" key="2">
    <source>
        <dbReference type="SAM" id="Phobius"/>
    </source>
</evidence>
<feature type="compositionally biased region" description="Basic and acidic residues" evidence="1">
    <location>
        <begin position="531"/>
        <end position="540"/>
    </location>
</feature>
<dbReference type="GeneID" id="105905104"/>
<feature type="compositionally biased region" description="Polar residues" evidence="1">
    <location>
        <begin position="707"/>
        <end position="735"/>
    </location>
</feature>
<keyword evidence="3" id="KW-0732">Signal</keyword>
<feature type="region of interest" description="Disordered" evidence="1">
    <location>
        <begin position="584"/>
        <end position="619"/>
    </location>
</feature>
<feature type="compositionally biased region" description="Low complexity" evidence="1">
    <location>
        <begin position="692"/>
        <end position="706"/>
    </location>
</feature>
<evidence type="ECO:0000313" key="4">
    <source>
        <dbReference type="Proteomes" id="UP000515152"/>
    </source>
</evidence>
<feature type="compositionally biased region" description="Polar residues" evidence="1">
    <location>
        <begin position="605"/>
        <end position="617"/>
    </location>
</feature>
<evidence type="ECO:0000256" key="1">
    <source>
        <dbReference type="SAM" id="MobiDB-lite"/>
    </source>
</evidence>
<gene>
    <name evidence="5" type="primary">si:ch211-1e14.1</name>
</gene>
<feature type="region of interest" description="Disordered" evidence="1">
    <location>
        <begin position="408"/>
        <end position="431"/>
    </location>
</feature>
<feature type="region of interest" description="Disordered" evidence="1">
    <location>
        <begin position="529"/>
        <end position="560"/>
    </location>
</feature>
<feature type="region of interest" description="Disordered" evidence="1">
    <location>
        <begin position="63"/>
        <end position="146"/>
    </location>
</feature>
<keyword evidence="4" id="KW-1185">Reference proteome</keyword>
<feature type="chain" id="PRO_5035473589" evidence="3">
    <location>
        <begin position="40"/>
        <end position="1980"/>
    </location>
</feature>